<dbReference type="RefSeq" id="WP_263038238.1">
    <property type="nucleotide sequence ID" value="NZ_JAOTPL010000013.1"/>
</dbReference>
<gene>
    <name evidence="1" type="ORF">OD355_09525</name>
</gene>
<evidence type="ECO:0000313" key="1">
    <source>
        <dbReference type="EMBL" id="MCU7694752.1"/>
    </source>
</evidence>
<sequence length="480" mass="55134">MDTNQRKVQHLLWRSGFGPASADIPRIINSYPEEYYKFIKQPSMQKPQNIRVADEELISLYDLPGENKRAQLGEAERKKLTRLQREAVKRLNLAWMREMINGQDQLREKMAFFWHGHFASRNQNIFFNQLLLHTFREYALSDFGTLLKEVSKSAAMLNFLNNQQNKKGHPNENFARELMELFTLGRGNYTEHDIKEVARAFTGWTADKKGNFIFRKNQHDNGIKNIFGKTGNFTGDDVLNIILEKKQTASFIVTKIYKSFVHETANESIVAELAADFYNSNYRITKLLDKIFTAGWFYEEKIIGNKIKSPVELLVGMQRLIPLDFKKEQVLISLQKILGQELLYPPNVAGWPGGKTWIDSSTLLMRLRIPQMLYGSDIMNVKPKDNDDVDMGRGEENIVNLKNKTNIARINASADWGAYVKNLTNIPQNRVIPSLHSLLLQTTNAETAHTSNDHPPFASIDSLIKTTTLQLMSTPEYQLC</sequence>
<dbReference type="Proteomes" id="UP001209317">
    <property type="component" value="Unassembled WGS sequence"/>
</dbReference>
<evidence type="ECO:0000313" key="2">
    <source>
        <dbReference type="Proteomes" id="UP001209317"/>
    </source>
</evidence>
<keyword evidence="2" id="KW-1185">Reference proteome</keyword>
<dbReference type="AlphaFoldDB" id="A0AAE3LKE0"/>
<reference evidence="1" key="1">
    <citation type="submission" date="2022-10" db="EMBL/GenBank/DDBJ databases">
        <authorList>
            <person name="Kim H.S."/>
            <person name="Kim J.-S."/>
            <person name="Suh M.K."/>
            <person name="Eom M.K."/>
            <person name="Lee J.-S."/>
        </authorList>
    </citation>
    <scope>NUCLEOTIDE SEQUENCE</scope>
    <source>
        <strain evidence="1">LIP-5</strain>
    </source>
</reference>
<comment type="caution">
    <text evidence="1">The sequence shown here is derived from an EMBL/GenBank/DDBJ whole genome shotgun (WGS) entry which is preliminary data.</text>
</comment>
<dbReference type="Pfam" id="PF08811">
    <property type="entry name" value="DUF1800"/>
    <property type="match status" value="1"/>
</dbReference>
<accession>A0AAE3LKE0</accession>
<dbReference type="EMBL" id="JAOTPL010000013">
    <property type="protein sequence ID" value="MCU7694752.1"/>
    <property type="molecule type" value="Genomic_DNA"/>
</dbReference>
<dbReference type="InterPro" id="IPR014917">
    <property type="entry name" value="DUF1800"/>
</dbReference>
<name>A0AAE3LKE0_9BACT</name>
<protein>
    <submittedName>
        <fullName evidence="1">DUF1800 domain-containing protein</fullName>
    </submittedName>
</protein>
<proteinExistence type="predicted"/>
<organism evidence="1 2">
    <name type="scientific">Haoranjiania flava</name>
    <dbReference type="NCBI Taxonomy" id="1856322"/>
    <lineage>
        <taxon>Bacteria</taxon>
        <taxon>Pseudomonadati</taxon>
        <taxon>Bacteroidota</taxon>
        <taxon>Chitinophagia</taxon>
        <taxon>Chitinophagales</taxon>
        <taxon>Chitinophagaceae</taxon>
        <taxon>Haoranjiania</taxon>
    </lineage>
</organism>